<keyword evidence="9 12" id="KW-0472">Membrane</keyword>
<keyword evidence="5" id="KW-0249">Electron transport</keyword>
<evidence type="ECO:0000256" key="8">
    <source>
        <dbReference type="ARBA" id="ARBA00023125"/>
    </source>
</evidence>
<accession>A0AAN8VR81</accession>
<dbReference type="SUPFAM" id="SSF103441">
    <property type="entry name" value="PetM subunit of the cytochrome b6f complex"/>
    <property type="match status" value="1"/>
</dbReference>
<proteinExistence type="inferred from homology"/>
<evidence type="ECO:0000313" key="15">
    <source>
        <dbReference type="Proteomes" id="UP001370490"/>
    </source>
</evidence>
<keyword evidence="3" id="KW-0813">Transport</keyword>
<dbReference type="GO" id="GO:0003677">
    <property type="term" value="F:DNA binding"/>
    <property type="evidence" value="ECO:0007669"/>
    <property type="project" value="UniProtKB-KW"/>
</dbReference>
<evidence type="ECO:0000256" key="3">
    <source>
        <dbReference type="ARBA" id="ARBA00022448"/>
    </source>
</evidence>
<feature type="domain" description="TF-B3" evidence="13">
    <location>
        <begin position="21"/>
        <end position="115"/>
    </location>
</feature>
<reference evidence="14 15" key="1">
    <citation type="submission" date="2023-12" db="EMBL/GenBank/DDBJ databases">
        <title>A high-quality genome assembly for Dillenia turbinata (Dilleniales).</title>
        <authorList>
            <person name="Chanderbali A."/>
        </authorList>
    </citation>
    <scope>NUCLEOTIDE SEQUENCE [LARGE SCALE GENOMIC DNA]</scope>
    <source>
        <strain evidence="14">LSX21</strain>
        <tissue evidence="14">Leaf</tissue>
    </source>
</reference>
<dbReference type="EMBL" id="JBAMMX010000006">
    <property type="protein sequence ID" value="KAK6938740.1"/>
    <property type="molecule type" value="Genomic_DNA"/>
</dbReference>
<keyword evidence="6 12" id="KW-1133">Transmembrane helix</keyword>
<dbReference type="PANTHER" id="PTHR34951">
    <property type="entry name" value="B6F COMPLEX SUBUNIT, PUTATIVE, EXPRESSED-RELATED"/>
    <property type="match status" value="1"/>
</dbReference>
<evidence type="ECO:0000256" key="4">
    <source>
        <dbReference type="ARBA" id="ARBA00022692"/>
    </source>
</evidence>
<dbReference type="GO" id="GO:0016020">
    <property type="term" value="C:membrane"/>
    <property type="evidence" value="ECO:0007669"/>
    <property type="project" value="UniProtKB-SubCell"/>
</dbReference>
<dbReference type="Pfam" id="PF08041">
    <property type="entry name" value="PetM"/>
    <property type="match status" value="1"/>
</dbReference>
<evidence type="ECO:0000256" key="9">
    <source>
        <dbReference type="ARBA" id="ARBA00023136"/>
    </source>
</evidence>
<evidence type="ECO:0000256" key="5">
    <source>
        <dbReference type="ARBA" id="ARBA00022982"/>
    </source>
</evidence>
<keyword evidence="7" id="KW-0805">Transcription regulation</keyword>
<dbReference type="Proteomes" id="UP001370490">
    <property type="component" value="Unassembled WGS sequence"/>
</dbReference>
<sequence length="285" mass="31162">MGYLNETMGRPPRQGNGYGHGKAFFKILFGDFSSHLLIPPAFRRLIHRNLLCESLLRGPTGQCWNVKVEVDGNNMFFFREGWEKFAKDHSLEAYDFLTFNYDGKSQFDVKIYGKSTVEKLTFPALETPALRNKERDRRGGRGGTFVPNEPPRLFKRKAASLDMATTASASLSSVMATTTLPSRAQKIEKKVVSIGGLNSYGGLKAYNNVVGLGLPVCTEQSFANVVCSLKRPSGGGRRGGGALFSTCNAAGEIFRIAAIMNGLVLIGVAVGFVLLRIEASFEESE</sequence>
<dbReference type="GO" id="GO:0009512">
    <property type="term" value="C:cytochrome b6f complex"/>
    <property type="evidence" value="ECO:0007669"/>
    <property type="project" value="InterPro"/>
</dbReference>
<evidence type="ECO:0000256" key="1">
    <source>
        <dbReference type="ARBA" id="ARBA00004123"/>
    </source>
</evidence>
<gene>
    <name evidence="14" type="ORF">RJ641_032248</name>
</gene>
<protein>
    <submittedName>
        <fullName evidence="14">PetM of cytochrome b6/f complex subunit 7</fullName>
    </submittedName>
</protein>
<dbReference type="InterPro" id="IPR053333">
    <property type="entry name" value="Cytochrome_b6-f_sub7"/>
</dbReference>
<name>A0AAN8VR81_9MAGN</name>
<evidence type="ECO:0000256" key="12">
    <source>
        <dbReference type="SAM" id="Phobius"/>
    </source>
</evidence>
<evidence type="ECO:0000259" key="13">
    <source>
        <dbReference type="PROSITE" id="PS50863"/>
    </source>
</evidence>
<organism evidence="14 15">
    <name type="scientific">Dillenia turbinata</name>
    <dbReference type="NCBI Taxonomy" id="194707"/>
    <lineage>
        <taxon>Eukaryota</taxon>
        <taxon>Viridiplantae</taxon>
        <taxon>Streptophyta</taxon>
        <taxon>Embryophyta</taxon>
        <taxon>Tracheophyta</taxon>
        <taxon>Spermatophyta</taxon>
        <taxon>Magnoliopsida</taxon>
        <taxon>eudicotyledons</taxon>
        <taxon>Gunneridae</taxon>
        <taxon>Pentapetalae</taxon>
        <taxon>Dilleniales</taxon>
        <taxon>Dilleniaceae</taxon>
        <taxon>Dillenia</taxon>
    </lineage>
</organism>
<evidence type="ECO:0000256" key="6">
    <source>
        <dbReference type="ARBA" id="ARBA00022989"/>
    </source>
</evidence>
<dbReference type="SUPFAM" id="SSF101936">
    <property type="entry name" value="DNA-binding pseudobarrel domain"/>
    <property type="match status" value="1"/>
</dbReference>
<dbReference type="SMART" id="SM01019">
    <property type="entry name" value="B3"/>
    <property type="match status" value="1"/>
</dbReference>
<dbReference type="Gene3D" id="2.40.330.10">
    <property type="entry name" value="DNA-binding pseudobarrel domain"/>
    <property type="match status" value="1"/>
</dbReference>
<evidence type="ECO:0000313" key="14">
    <source>
        <dbReference type="EMBL" id="KAK6938740.1"/>
    </source>
</evidence>
<dbReference type="InterPro" id="IPR012595">
    <property type="entry name" value="PetM_cyt_b6/f_cplx_su7"/>
</dbReference>
<dbReference type="InterPro" id="IPR015300">
    <property type="entry name" value="DNA-bd_pseudobarrel_sf"/>
</dbReference>
<comment type="caution">
    <text evidence="14">The sequence shown here is derived from an EMBL/GenBank/DDBJ whole genome shotgun (WGS) entry which is preliminary data.</text>
</comment>
<dbReference type="HAMAP" id="MF_00396">
    <property type="entry name" value="Cytb6_f_PetM"/>
    <property type="match status" value="1"/>
</dbReference>
<dbReference type="PANTHER" id="PTHR34951:SF1">
    <property type="entry name" value="B6F COMPLEX SUBUNIT, PUTATIVE, EXPRESSED-RELATED"/>
    <property type="match status" value="1"/>
</dbReference>
<dbReference type="PROSITE" id="PS50863">
    <property type="entry name" value="B3"/>
    <property type="match status" value="1"/>
</dbReference>
<evidence type="ECO:0000256" key="11">
    <source>
        <dbReference type="ARBA" id="ARBA00023242"/>
    </source>
</evidence>
<keyword evidence="15" id="KW-1185">Reference proteome</keyword>
<dbReference type="CDD" id="cd10017">
    <property type="entry name" value="B3_DNA"/>
    <property type="match status" value="1"/>
</dbReference>
<evidence type="ECO:0000256" key="10">
    <source>
        <dbReference type="ARBA" id="ARBA00023163"/>
    </source>
</evidence>
<keyword evidence="10" id="KW-0804">Transcription</keyword>
<evidence type="ECO:0000256" key="7">
    <source>
        <dbReference type="ARBA" id="ARBA00023015"/>
    </source>
</evidence>
<dbReference type="AlphaFoldDB" id="A0AAN8VR81"/>
<feature type="transmembrane region" description="Helical" evidence="12">
    <location>
        <begin position="253"/>
        <end position="275"/>
    </location>
</feature>
<evidence type="ECO:0000256" key="2">
    <source>
        <dbReference type="ARBA" id="ARBA00004167"/>
    </source>
</evidence>
<keyword evidence="4 12" id="KW-0812">Transmembrane</keyword>
<keyword evidence="8" id="KW-0238">DNA-binding</keyword>
<comment type="subcellular location">
    <subcellularLocation>
        <location evidence="2">Membrane</location>
        <topology evidence="2">Single-pass membrane protein</topology>
    </subcellularLocation>
    <subcellularLocation>
        <location evidence="1">Nucleus</location>
    </subcellularLocation>
</comment>
<dbReference type="GO" id="GO:0005634">
    <property type="term" value="C:nucleus"/>
    <property type="evidence" value="ECO:0007669"/>
    <property type="project" value="UniProtKB-SubCell"/>
</dbReference>
<dbReference type="InterPro" id="IPR003340">
    <property type="entry name" value="B3_DNA-bd"/>
</dbReference>
<keyword evidence="11" id="KW-0539">Nucleus</keyword>
<dbReference type="Pfam" id="PF02362">
    <property type="entry name" value="B3"/>
    <property type="match status" value="1"/>
</dbReference>